<gene>
    <name evidence="1" type="ORF">HIM_11607</name>
</gene>
<keyword evidence="2" id="KW-1185">Reference proteome</keyword>
<reference evidence="1 2" key="1">
    <citation type="journal article" date="2014" name="Genome Biol. Evol.">
        <title>Comparative genomics and transcriptomics analyses reveal divergent lifestyle features of nematode endoparasitic fungus Hirsutella minnesotensis.</title>
        <authorList>
            <person name="Lai Y."/>
            <person name="Liu K."/>
            <person name="Zhang X."/>
            <person name="Zhang X."/>
            <person name="Li K."/>
            <person name="Wang N."/>
            <person name="Shu C."/>
            <person name="Wu Y."/>
            <person name="Wang C."/>
            <person name="Bushley K.E."/>
            <person name="Xiang M."/>
            <person name="Liu X."/>
        </authorList>
    </citation>
    <scope>NUCLEOTIDE SEQUENCE [LARGE SCALE GENOMIC DNA]</scope>
    <source>
        <strain evidence="1 2">3608</strain>
    </source>
</reference>
<sequence length="96" mass="10734">MSARSSSSAPGDDNGNTIDVVLHPQATIRDPPSQERVEGWLARYPCVQVEMSDIDLSLWYTPVSPEEGAPLRHIITHLARAWTDYERAGDFRLANK</sequence>
<name>A0A0F7ZIX5_9HYPO</name>
<organism evidence="1 2">
    <name type="scientific">Hirsutella minnesotensis 3608</name>
    <dbReference type="NCBI Taxonomy" id="1043627"/>
    <lineage>
        <taxon>Eukaryota</taxon>
        <taxon>Fungi</taxon>
        <taxon>Dikarya</taxon>
        <taxon>Ascomycota</taxon>
        <taxon>Pezizomycotina</taxon>
        <taxon>Sordariomycetes</taxon>
        <taxon>Hypocreomycetidae</taxon>
        <taxon>Hypocreales</taxon>
        <taxon>Ophiocordycipitaceae</taxon>
        <taxon>Hirsutella</taxon>
    </lineage>
</organism>
<proteinExistence type="predicted"/>
<dbReference type="OrthoDB" id="10565381at2759"/>
<dbReference type="EMBL" id="KQ030778">
    <property type="protein sequence ID" value="KJZ69005.1"/>
    <property type="molecule type" value="Genomic_DNA"/>
</dbReference>
<dbReference type="AlphaFoldDB" id="A0A0F7ZIX5"/>
<dbReference type="Proteomes" id="UP000054481">
    <property type="component" value="Unassembled WGS sequence"/>
</dbReference>
<protein>
    <submittedName>
        <fullName evidence="1">Uncharacterized protein</fullName>
    </submittedName>
</protein>
<evidence type="ECO:0000313" key="2">
    <source>
        <dbReference type="Proteomes" id="UP000054481"/>
    </source>
</evidence>
<accession>A0A0F7ZIX5</accession>
<evidence type="ECO:0000313" key="1">
    <source>
        <dbReference type="EMBL" id="KJZ69005.1"/>
    </source>
</evidence>